<keyword evidence="2" id="KW-1133">Transmembrane helix</keyword>
<feature type="transmembrane region" description="Helical" evidence="2">
    <location>
        <begin position="50"/>
        <end position="71"/>
    </location>
</feature>
<reference evidence="5" key="1">
    <citation type="journal article" date="2022" name="Int. J. Syst. Evol. Microbiol.">
        <title>Anaeromyxobacter oryzae sp. nov., Anaeromyxobacter diazotrophicus sp. nov. and Anaeromyxobacter paludicola sp. nov., isolated from paddy soils.</title>
        <authorList>
            <person name="Itoh H."/>
            <person name="Xu Z."/>
            <person name="Mise K."/>
            <person name="Masuda Y."/>
            <person name="Ushijima N."/>
            <person name="Hayakawa C."/>
            <person name="Shiratori Y."/>
            <person name="Senoo K."/>
        </authorList>
    </citation>
    <scope>NUCLEOTIDE SEQUENCE [LARGE SCALE GENOMIC DNA]</scope>
    <source>
        <strain evidence="5">Red232</strain>
    </source>
</reference>
<dbReference type="InterPro" id="IPR013229">
    <property type="entry name" value="PEGA"/>
</dbReference>
<feature type="compositionally biased region" description="Low complexity" evidence="1">
    <location>
        <begin position="24"/>
        <end position="37"/>
    </location>
</feature>
<protein>
    <recommendedName>
        <fullName evidence="3">PEGA domain-containing protein</fullName>
    </recommendedName>
</protein>
<proteinExistence type="predicted"/>
<evidence type="ECO:0000259" key="3">
    <source>
        <dbReference type="Pfam" id="PF08308"/>
    </source>
</evidence>
<name>A0ABN6MW33_9BACT</name>
<feature type="region of interest" description="Disordered" evidence="1">
    <location>
        <begin position="1"/>
        <end position="47"/>
    </location>
</feature>
<keyword evidence="2" id="KW-0812">Transmembrane</keyword>
<accession>A0ABN6MW33</accession>
<keyword evidence="5" id="KW-1185">Reference proteome</keyword>
<evidence type="ECO:0000256" key="2">
    <source>
        <dbReference type="SAM" id="Phobius"/>
    </source>
</evidence>
<evidence type="ECO:0000313" key="5">
    <source>
        <dbReference type="Proteomes" id="UP001162891"/>
    </source>
</evidence>
<organism evidence="4 5">
    <name type="scientific">Anaeromyxobacter oryzae</name>
    <dbReference type="NCBI Taxonomy" id="2918170"/>
    <lineage>
        <taxon>Bacteria</taxon>
        <taxon>Pseudomonadati</taxon>
        <taxon>Myxococcota</taxon>
        <taxon>Myxococcia</taxon>
        <taxon>Myxococcales</taxon>
        <taxon>Cystobacterineae</taxon>
        <taxon>Anaeromyxobacteraceae</taxon>
        <taxon>Anaeromyxobacter</taxon>
    </lineage>
</organism>
<keyword evidence="2" id="KW-0472">Membrane</keyword>
<dbReference type="EMBL" id="AP025591">
    <property type="protein sequence ID" value="BDG04019.1"/>
    <property type="molecule type" value="Genomic_DNA"/>
</dbReference>
<sequence length="190" mass="18582">MRAMPGQDGPDGEAPGGPEERLEAAQVAAPEAAAAVSPRPPRRPGAGGRAAVALALIGAALLLVLGFGLAARCRGGGPPAAGAADSAAAAAGAPGGDAVLAPIQARRDAGTGEEVAPFSGFALSIETDPPGALVTVGGVPRGEAPVLAGLDCTPGEPIAVRAERRGRRTARATVACRRDALVKLTLRLGK</sequence>
<evidence type="ECO:0000313" key="4">
    <source>
        <dbReference type="EMBL" id="BDG04019.1"/>
    </source>
</evidence>
<dbReference type="Proteomes" id="UP001162891">
    <property type="component" value="Chromosome"/>
</dbReference>
<gene>
    <name evidence="4" type="ORF">AMOR_30150</name>
</gene>
<feature type="domain" description="PEGA" evidence="3">
    <location>
        <begin position="123"/>
        <end position="188"/>
    </location>
</feature>
<dbReference type="Pfam" id="PF08308">
    <property type="entry name" value="PEGA"/>
    <property type="match status" value="1"/>
</dbReference>
<feature type="compositionally biased region" description="Low complexity" evidence="1">
    <location>
        <begin position="1"/>
        <end position="17"/>
    </location>
</feature>
<evidence type="ECO:0000256" key="1">
    <source>
        <dbReference type="SAM" id="MobiDB-lite"/>
    </source>
</evidence>